<dbReference type="GO" id="GO:0005737">
    <property type="term" value="C:cytoplasm"/>
    <property type="evidence" value="ECO:0007669"/>
    <property type="project" value="InterPro"/>
</dbReference>
<dbReference type="EMBL" id="CP053587">
    <property type="protein sequence ID" value="WNZ27227.1"/>
    <property type="molecule type" value="Genomic_DNA"/>
</dbReference>
<dbReference type="Gene3D" id="3.40.50.180">
    <property type="entry name" value="Methylesterase CheB, C-terminal domain"/>
    <property type="match status" value="1"/>
</dbReference>
<keyword evidence="1 4" id="KW-0378">Hydrolase</keyword>
<dbReference type="GO" id="GO:0006935">
    <property type="term" value="P:chemotaxis"/>
    <property type="evidence" value="ECO:0007669"/>
    <property type="project" value="UniProtKB-UniRule"/>
</dbReference>
<evidence type="ECO:0000256" key="1">
    <source>
        <dbReference type="ARBA" id="ARBA00022801"/>
    </source>
</evidence>
<dbReference type="InterPro" id="IPR000673">
    <property type="entry name" value="Sig_transdc_resp-reg_Me-estase"/>
</dbReference>
<dbReference type="GO" id="GO:0000156">
    <property type="term" value="F:phosphorelay response regulator activity"/>
    <property type="evidence" value="ECO:0007669"/>
    <property type="project" value="InterPro"/>
</dbReference>
<gene>
    <name evidence="6" type="ORF">HJG54_30485</name>
</gene>
<feature type="active site" evidence="4">
    <location>
        <position position="32"/>
    </location>
</feature>
<reference evidence="6" key="1">
    <citation type="submission" date="2020-05" db="EMBL/GenBank/DDBJ databases">
        <authorList>
            <person name="Zhu T."/>
            <person name="Keshari N."/>
            <person name="Lu X."/>
        </authorList>
    </citation>
    <scope>NUCLEOTIDE SEQUENCE</scope>
    <source>
        <strain evidence="6">NK1-12</strain>
    </source>
</reference>
<accession>A0AA97ANW6</accession>
<dbReference type="PIRSF" id="PIRSF036461">
    <property type="entry name" value="Chmtx_methlestr"/>
    <property type="match status" value="1"/>
</dbReference>
<dbReference type="AlphaFoldDB" id="A0AA97ANW6"/>
<evidence type="ECO:0000313" key="6">
    <source>
        <dbReference type="EMBL" id="WNZ27227.1"/>
    </source>
</evidence>
<feature type="domain" description="CheB-type methylesterase" evidence="5">
    <location>
        <begin position="23"/>
        <end position="204"/>
    </location>
</feature>
<dbReference type="PANTHER" id="PTHR42872">
    <property type="entry name" value="PROTEIN-GLUTAMATE METHYLESTERASE/PROTEIN-GLUTAMINE GLUTAMINASE"/>
    <property type="match status" value="1"/>
</dbReference>
<dbReference type="PANTHER" id="PTHR42872:SF6">
    <property type="entry name" value="PROTEIN-GLUTAMATE METHYLESTERASE_PROTEIN-GLUTAMINE GLUTAMINASE"/>
    <property type="match status" value="1"/>
</dbReference>
<dbReference type="GO" id="GO:0008984">
    <property type="term" value="F:protein-glutamate methylesterase activity"/>
    <property type="evidence" value="ECO:0007669"/>
    <property type="project" value="UniProtKB-EC"/>
</dbReference>
<dbReference type="SUPFAM" id="SSF52738">
    <property type="entry name" value="Methylesterase CheB, C-terminal domain"/>
    <property type="match status" value="1"/>
</dbReference>
<organism evidence="6">
    <name type="scientific">Leptolyngbya sp. NK1-12</name>
    <dbReference type="NCBI Taxonomy" id="2547451"/>
    <lineage>
        <taxon>Bacteria</taxon>
        <taxon>Bacillati</taxon>
        <taxon>Cyanobacteriota</taxon>
        <taxon>Cyanophyceae</taxon>
        <taxon>Leptolyngbyales</taxon>
        <taxon>Leptolyngbyaceae</taxon>
        <taxon>Leptolyngbya group</taxon>
        <taxon>Leptolyngbya</taxon>
    </lineage>
</organism>
<feature type="active site" evidence="4">
    <location>
        <position position="59"/>
    </location>
</feature>
<keyword evidence="4" id="KW-0145">Chemotaxis</keyword>
<feature type="active site" evidence="4">
    <location>
        <position position="151"/>
    </location>
</feature>
<dbReference type="EC" id="3.1.1.61" evidence="2"/>
<dbReference type="RefSeq" id="WP_316436872.1">
    <property type="nucleotide sequence ID" value="NZ_CP053587.1"/>
</dbReference>
<dbReference type="CDD" id="cd16433">
    <property type="entry name" value="CheB"/>
    <property type="match status" value="1"/>
</dbReference>
<dbReference type="InterPro" id="IPR011247">
    <property type="entry name" value="Chemotax_prot-Glu_Me-esterase"/>
</dbReference>
<protein>
    <recommendedName>
        <fullName evidence="2">protein-glutamate methylesterase</fullName>
        <ecNumber evidence="2">3.1.1.61</ecNumber>
    </recommendedName>
</protein>
<evidence type="ECO:0000259" key="5">
    <source>
        <dbReference type="PROSITE" id="PS50122"/>
    </source>
</evidence>
<proteinExistence type="predicted"/>
<evidence type="ECO:0000256" key="2">
    <source>
        <dbReference type="ARBA" id="ARBA00039140"/>
    </source>
</evidence>
<comment type="catalytic activity">
    <reaction evidence="3">
        <text>[protein]-L-glutamate 5-O-methyl ester + H2O = L-glutamyl-[protein] + methanol + H(+)</text>
        <dbReference type="Rhea" id="RHEA:23236"/>
        <dbReference type="Rhea" id="RHEA-COMP:10208"/>
        <dbReference type="Rhea" id="RHEA-COMP:10311"/>
        <dbReference type="ChEBI" id="CHEBI:15377"/>
        <dbReference type="ChEBI" id="CHEBI:15378"/>
        <dbReference type="ChEBI" id="CHEBI:17790"/>
        <dbReference type="ChEBI" id="CHEBI:29973"/>
        <dbReference type="ChEBI" id="CHEBI:82795"/>
        <dbReference type="EC" id="3.1.1.61"/>
    </reaction>
</comment>
<dbReference type="InterPro" id="IPR035909">
    <property type="entry name" value="CheB_C"/>
</dbReference>
<dbReference type="PROSITE" id="PS50122">
    <property type="entry name" value="CHEB"/>
    <property type="match status" value="1"/>
</dbReference>
<evidence type="ECO:0000256" key="3">
    <source>
        <dbReference type="ARBA" id="ARBA00048267"/>
    </source>
</evidence>
<name>A0AA97ANW6_9CYAN</name>
<sequence length="377" mass="40791">MSKTPSIPLSEPNGKRLAADGLEYPLVVIGASAGGVEALSQLVQHLPADLAAALFVVVHFPPHSISLLPKILSRAGPLPAKHVQDQAAIQPGAIYVAPPNHHLLVRRGYMRLSRGPRENGHRPAIDTLFRSAARVYGPQTMGVILSGALDDGTAGLRIIHAAGGITVAQDPEEALFDSMPRTAIESVPIDYVLKIEAIAQLIQQFALSWASSQTFQNDGSHTAKNLAEEEPAVTNGMEREDEMVAQDKAILEQGKRPGTASTFTCPDCGGVLWELRQNNIIRYRCHVGHAYSLDSLVAEQADDLERALWSAVRALEEKAALARRMAAQARHQHRALSEAQFLDRANEATQHADLVRQVILQQTGLRLEGDNGLKSEG</sequence>
<dbReference type="Pfam" id="PF01339">
    <property type="entry name" value="CheB_methylest"/>
    <property type="match status" value="1"/>
</dbReference>
<evidence type="ECO:0000256" key="4">
    <source>
        <dbReference type="PROSITE-ProRule" id="PRU00050"/>
    </source>
</evidence>